<dbReference type="OrthoDB" id="10256906at2759"/>
<evidence type="ECO:0000256" key="2">
    <source>
        <dbReference type="ARBA" id="ARBA00022448"/>
    </source>
</evidence>
<dbReference type="Proteomes" id="UP000053558">
    <property type="component" value="Unassembled WGS sequence"/>
</dbReference>
<keyword evidence="8" id="KW-1185">Reference proteome</keyword>
<evidence type="ECO:0000313" key="8">
    <source>
        <dbReference type="Proteomes" id="UP000053558"/>
    </source>
</evidence>
<keyword evidence="3" id="KW-0333">Golgi apparatus</keyword>
<dbReference type="RefSeq" id="XP_007764021.1">
    <property type="nucleotide sequence ID" value="XM_007765831.1"/>
</dbReference>
<organism evidence="7 8">
    <name type="scientific">Coniophora puteana (strain RWD-64-598)</name>
    <name type="common">Brown rot fungus</name>
    <dbReference type="NCBI Taxonomy" id="741705"/>
    <lineage>
        <taxon>Eukaryota</taxon>
        <taxon>Fungi</taxon>
        <taxon>Dikarya</taxon>
        <taxon>Basidiomycota</taxon>
        <taxon>Agaricomycotina</taxon>
        <taxon>Agaricomycetes</taxon>
        <taxon>Agaricomycetidae</taxon>
        <taxon>Boletales</taxon>
        <taxon>Coniophorineae</taxon>
        <taxon>Coniophoraceae</taxon>
        <taxon>Coniophora</taxon>
    </lineage>
</organism>
<reference evidence="8" key="1">
    <citation type="journal article" date="2012" name="Science">
        <title>The Paleozoic origin of enzymatic lignin decomposition reconstructed from 31 fungal genomes.</title>
        <authorList>
            <person name="Floudas D."/>
            <person name="Binder M."/>
            <person name="Riley R."/>
            <person name="Barry K."/>
            <person name="Blanchette R.A."/>
            <person name="Henrissat B."/>
            <person name="Martinez A.T."/>
            <person name="Otillar R."/>
            <person name="Spatafora J.W."/>
            <person name="Yadav J.S."/>
            <person name="Aerts A."/>
            <person name="Benoit I."/>
            <person name="Boyd A."/>
            <person name="Carlson A."/>
            <person name="Copeland A."/>
            <person name="Coutinho P.M."/>
            <person name="de Vries R.P."/>
            <person name="Ferreira P."/>
            <person name="Findley K."/>
            <person name="Foster B."/>
            <person name="Gaskell J."/>
            <person name="Glotzer D."/>
            <person name="Gorecki P."/>
            <person name="Heitman J."/>
            <person name="Hesse C."/>
            <person name="Hori C."/>
            <person name="Igarashi K."/>
            <person name="Jurgens J.A."/>
            <person name="Kallen N."/>
            <person name="Kersten P."/>
            <person name="Kohler A."/>
            <person name="Kuees U."/>
            <person name="Kumar T.K.A."/>
            <person name="Kuo A."/>
            <person name="LaButti K."/>
            <person name="Larrondo L.F."/>
            <person name="Lindquist E."/>
            <person name="Ling A."/>
            <person name="Lombard V."/>
            <person name="Lucas S."/>
            <person name="Lundell T."/>
            <person name="Martin R."/>
            <person name="McLaughlin D.J."/>
            <person name="Morgenstern I."/>
            <person name="Morin E."/>
            <person name="Murat C."/>
            <person name="Nagy L.G."/>
            <person name="Nolan M."/>
            <person name="Ohm R.A."/>
            <person name="Patyshakuliyeva A."/>
            <person name="Rokas A."/>
            <person name="Ruiz-Duenas F.J."/>
            <person name="Sabat G."/>
            <person name="Salamov A."/>
            <person name="Samejima M."/>
            <person name="Schmutz J."/>
            <person name="Slot J.C."/>
            <person name="St John F."/>
            <person name="Stenlid J."/>
            <person name="Sun H."/>
            <person name="Sun S."/>
            <person name="Syed K."/>
            <person name="Tsang A."/>
            <person name="Wiebenga A."/>
            <person name="Young D."/>
            <person name="Pisabarro A."/>
            <person name="Eastwood D.C."/>
            <person name="Martin F."/>
            <person name="Cullen D."/>
            <person name="Grigoriev I.V."/>
            <person name="Hibbett D.S."/>
        </authorList>
    </citation>
    <scope>NUCLEOTIDE SEQUENCE [LARGE SCALE GENOMIC DNA]</scope>
    <source>
        <strain evidence="8">RWD-64-598 SS2</strain>
    </source>
</reference>
<comment type="subcellular location">
    <subcellularLocation>
        <location evidence="1">Golgi apparatus</location>
    </subcellularLocation>
</comment>
<dbReference type="InterPro" id="IPR022233">
    <property type="entry name" value="TRAPPC10/Trs130_C"/>
</dbReference>
<evidence type="ECO:0008006" key="9">
    <source>
        <dbReference type="Google" id="ProtNLM"/>
    </source>
</evidence>
<evidence type="ECO:0000313" key="7">
    <source>
        <dbReference type="EMBL" id="EIW85047.1"/>
    </source>
</evidence>
<dbReference type="InterPro" id="IPR056913">
    <property type="entry name" value="TRAPPC10/Trs130_N"/>
</dbReference>
<name>A0A5M3N1A3_CONPW</name>
<feature type="domain" description="TRAPPC10/Trs130 N-terminal" evidence="5">
    <location>
        <begin position="15"/>
        <end position="322"/>
    </location>
</feature>
<evidence type="ECO:0000256" key="3">
    <source>
        <dbReference type="ARBA" id="ARBA00023034"/>
    </source>
</evidence>
<dbReference type="Pfam" id="PF23274">
    <property type="entry name" value="DUF7077"/>
    <property type="match status" value="1"/>
</dbReference>
<dbReference type="PANTHER" id="PTHR13251:SF3">
    <property type="entry name" value="TRAFFICKING PROTEIN PARTICLE COMPLEX SUBUNIT 10"/>
    <property type="match status" value="1"/>
</dbReference>
<evidence type="ECO:0000259" key="5">
    <source>
        <dbReference type="Pfam" id="PF23036"/>
    </source>
</evidence>
<sequence length="1171" mass="131395">MSGVIVTHASPPTFHSTETWKHLHDALNLQLPLRNIHWKSPALHSSRPVIRTIQELYINFVSLDTLRDDQTSQIPTTVLDKPLLNLYFVQCEDIEVYRTNVRKQIKGWHNSVTQRRNQEWVIVYLVRPDLRTGDRKFFQKSSVLDKLKADFNSDKRDRQVLQLGWYASSLNVNPAVWAELLTKVKDGLLSAFESSIAHREEEVRRSETQMSMPGWNFCTFFILKESIAMSFEGMHLYEDALGQYNELENIFLQVLREKNLPWFGSFITPGPKDDSMALLSPDKKPYRDLILANTISVFDFRIYLLLRQCILLNKLSKFVEICRKSLTFLGTFGRRLRDTEATLPEYFIESWIFSSALSVVEQIESWAAASRTDSFDSSRLFAAKGELLELARNQLDVLGVVAGHLPHKPPFNSYVPPKSPPTRPSHGRTASRINKYQIMLAIGDKDAFYDLYCTTSNRAIDMYVKAGRRKFALKLHGSIAAMDAYRGRLTSALTIFGSLPAHYAPHMWTSLESFMLCRAINVHKSLNKPHNREWIYMLLDFFKAYIPDTNRELSPLDQDGLSSLSTLVNHVVTSAKELDSDLIHSDDYIISIRPLKNTRTQADVSFLDVVVINHLPCDIDVDRVSVTLVGQGTERLQFASEVQRLTSGEMRLTLLCHTSSSGAFFVESSGIHISRLHLQQSYKPGVPKRVSEGPNIVHFSKNTQALDVDICQPAKICIGAPPQLAFTIRAGVHGVVQATVRLSVPQGITLHHRQAFLNSGACASATIDTNETSFTVRDVPERTQVLVTVPHSVASRHHAMKVEARVTYRTNEDPLVEHTCWKSKSVVISLPISVNVEDFFRGARSLFSHISKFTISATTHQHIRIKHVDLQGPVGGLEGVTISSCRPCLSAATVTPETSAKYLFSITSDKGPVTESLYLVISYQLLREEVETFIKQSVKKVASEFDVCLEDLSRRIIEHLESGAGWIPLYHSTGSLLIPSSLDVNNKFGPSFDSLQRLLSDGQHQGSASWREIRLPVDVPKVLVAAGIEIMVTPGAKRQANGLPVIFAGQPVFATLTIKISLHWNDDTKSSYRMRFDVEEMVSDWLICGRKRADFTAYNGQLLSMPLTLIALRHGELTMPNVIVHALPSTTTLGTVVPSVDVCQVHGANKLLILPRGGRNTFMVGMGHDCT</sequence>
<keyword evidence="2" id="KW-0813">Transport</keyword>
<evidence type="ECO:0000259" key="6">
    <source>
        <dbReference type="Pfam" id="PF23274"/>
    </source>
</evidence>
<dbReference type="GO" id="GO:0006891">
    <property type="term" value="P:intra-Golgi vesicle-mediated transport"/>
    <property type="evidence" value="ECO:0007669"/>
    <property type="project" value="TreeGrafter"/>
</dbReference>
<dbReference type="GO" id="GO:1990071">
    <property type="term" value="C:TRAPPII protein complex"/>
    <property type="evidence" value="ECO:0007669"/>
    <property type="project" value="InterPro"/>
</dbReference>
<dbReference type="InterPro" id="IPR045126">
    <property type="entry name" value="TRAPPC10/Trs130"/>
</dbReference>
<dbReference type="AlphaFoldDB" id="A0A5M3N1A3"/>
<dbReference type="GO" id="GO:0034498">
    <property type="term" value="P:early endosome to Golgi transport"/>
    <property type="evidence" value="ECO:0007669"/>
    <property type="project" value="TreeGrafter"/>
</dbReference>
<feature type="domain" description="TRAPPC10/Trs130 C-terminal" evidence="4">
    <location>
        <begin position="1016"/>
        <end position="1147"/>
    </location>
</feature>
<dbReference type="EMBL" id="JH711574">
    <property type="protein sequence ID" value="EIW85047.1"/>
    <property type="molecule type" value="Genomic_DNA"/>
</dbReference>
<dbReference type="InterPro" id="IPR055505">
    <property type="entry name" value="DUF7077"/>
</dbReference>
<dbReference type="Pfam" id="PF23036">
    <property type="entry name" value="TRAPPC10_1st"/>
    <property type="match status" value="1"/>
</dbReference>
<dbReference type="PANTHER" id="PTHR13251">
    <property type="entry name" value="EPILEPSY HOLOPROSENCEPHALY CANDIDATE 1/TMEM1"/>
    <property type="match status" value="1"/>
</dbReference>
<evidence type="ECO:0000256" key="1">
    <source>
        <dbReference type="ARBA" id="ARBA00004555"/>
    </source>
</evidence>
<protein>
    <recommendedName>
        <fullName evidence="9">Trafficking protein particle complex subunit 10</fullName>
    </recommendedName>
</protein>
<evidence type="ECO:0000259" key="4">
    <source>
        <dbReference type="Pfam" id="PF12584"/>
    </source>
</evidence>
<gene>
    <name evidence="7" type="ORF">CONPUDRAFT_47585</name>
</gene>
<comment type="caution">
    <text evidence="7">The sequence shown here is derived from an EMBL/GenBank/DDBJ whole genome shotgun (WGS) entry which is preliminary data.</text>
</comment>
<dbReference type="Pfam" id="PF12584">
    <property type="entry name" value="TRAPPC10"/>
    <property type="match status" value="1"/>
</dbReference>
<feature type="domain" description="DUF7077" evidence="6">
    <location>
        <begin position="704"/>
        <end position="823"/>
    </location>
</feature>
<dbReference type="OMA" id="YEIHANP"/>
<dbReference type="KEGG" id="cput:CONPUDRAFT_47585"/>
<dbReference type="GeneID" id="19207213"/>
<dbReference type="GO" id="GO:0005829">
    <property type="term" value="C:cytosol"/>
    <property type="evidence" value="ECO:0007669"/>
    <property type="project" value="GOC"/>
</dbReference>
<accession>A0A5M3N1A3</accession>
<proteinExistence type="predicted"/>